<dbReference type="AlphaFoldDB" id="A0A6A7C5M6"/>
<gene>
    <name evidence="2" type="ORF">K470DRAFT_174388</name>
</gene>
<proteinExistence type="predicted"/>
<accession>A0A6A7C5M6</accession>
<name>A0A6A7C5M6_9PEZI</name>
<organism evidence="2 3">
    <name type="scientific">Piedraia hortae CBS 480.64</name>
    <dbReference type="NCBI Taxonomy" id="1314780"/>
    <lineage>
        <taxon>Eukaryota</taxon>
        <taxon>Fungi</taxon>
        <taxon>Dikarya</taxon>
        <taxon>Ascomycota</taxon>
        <taxon>Pezizomycotina</taxon>
        <taxon>Dothideomycetes</taxon>
        <taxon>Dothideomycetidae</taxon>
        <taxon>Capnodiales</taxon>
        <taxon>Piedraiaceae</taxon>
        <taxon>Piedraia</taxon>
    </lineage>
</organism>
<feature type="compositionally biased region" description="Low complexity" evidence="1">
    <location>
        <begin position="87"/>
        <end position="101"/>
    </location>
</feature>
<dbReference type="Proteomes" id="UP000799421">
    <property type="component" value="Unassembled WGS sequence"/>
</dbReference>
<reference evidence="2" key="1">
    <citation type="journal article" date="2020" name="Stud. Mycol.">
        <title>101 Dothideomycetes genomes: a test case for predicting lifestyles and emergence of pathogens.</title>
        <authorList>
            <person name="Haridas S."/>
            <person name="Albert R."/>
            <person name="Binder M."/>
            <person name="Bloem J."/>
            <person name="Labutti K."/>
            <person name="Salamov A."/>
            <person name="Andreopoulos B."/>
            <person name="Baker S."/>
            <person name="Barry K."/>
            <person name="Bills G."/>
            <person name="Bluhm B."/>
            <person name="Cannon C."/>
            <person name="Castanera R."/>
            <person name="Culley D."/>
            <person name="Daum C."/>
            <person name="Ezra D."/>
            <person name="Gonzalez J."/>
            <person name="Henrissat B."/>
            <person name="Kuo A."/>
            <person name="Liang C."/>
            <person name="Lipzen A."/>
            <person name="Lutzoni F."/>
            <person name="Magnuson J."/>
            <person name="Mondo S."/>
            <person name="Nolan M."/>
            <person name="Ohm R."/>
            <person name="Pangilinan J."/>
            <person name="Park H.-J."/>
            <person name="Ramirez L."/>
            <person name="Alfaro M."/>
            <person name="Sun H."/>
            <person name="Tritt A."/>
            <person name="Yoshinaga Y."/>
            <person name="Zwiers L.-H."/>
            <person name="Turgeon B."/>
            <person name="Goodwin S."/>
            <person name="Spatafora J."/>
            <person name="Crous P."/>
            <person name="Grigoriev I."/>
        </authorList>
    </citation>
    <scope>NUCLEOTIDE SEQUENCE</scope>
    <source>
        <strain evidence="2">CBS 480.64</strain>
    </source>
</reference>
<sequence>MSRPLFFKAPFIIQSPILSYPTTSWPVLSLLAYPPFSRLPWLSYCASLALARTCLWSRLRLRPQPSPPRQEPRLRTPPSLPRDQAFPLSALASAPPLDLPA</sequence>
<evidence type="ECO:0000313" key="3">
    <source>
        <dbReference type="Proteomes" id="UP000799421"/>
    </source>
</evidence>
<evidence type="ECO:0000256" key="1">
    <source>
        <dbReference type="SAM" id="MobiDB-lite"/>
    </source>
</evidence>
<feature type="region of interest" description="Disordered" evidence="1">
    <location>
        <begin position="62"/>
        <end position="101"/>
    </location>
</feature>
<evidence type="ECO:0000313" key="2">
    <source>
        <dbReference type="EMBL" id="KAF2862547.1"/>
    </source>
</evidence>
<keyword evidence="3" id="KW-1185">Reference proteome</keyword>
<dbReference type="EMBL" id="MU005965">
    <property type="protein sequence ID" value="KAF2862547.1"/>
    <property type="molecule type" value="Genomic_DNA"/>
</dbReference>
<protein>
    <submittedName>
        <fullName evidence="2">Uncharacterized protein</fullName>
    </submittedName>
</protein>